<evidence type="ECO:0008006" key="4">
    <source>
        <dbReference type="Google" id="ProtNLM"/>
    </source>
</evidence>
<keyword evidence="3" id="KW-1185">Reference proteome</keyword>
<keyword evidence="1" id="KW-0732">Signal</keyword>
<evidence type="ECO:0000313" key="2">
    <source>
        <dbReference type="EMBL" id="KAB2336756.1"/>
    </source>
</evidence>
<accession>A0A6L3V686</accession>
<reference evidence="2 3" key="1">
    <citation type="journal article" date="2016" name="Antonie Van Leeuwenhoek">
        <title>Bacillus depressus sp. nov., isolated from soil of a sunflower field.</title>
        <authorList>
            <person name="Wei X."/>
            <person name="Xin D."/>
            <person name="Xin Y."/>
            <person name="Zhang H."/>
            <person name="Wang T."/>
            <person name="Zhang J."/>
        </authorList>
    </citation>
    <scope>NUCLEOTIDE SEQUENCE [LARGE SCALE GENOMIC DNA]</scope>
    <source>
        <strain evidence="2 3">BZ1</strain>
    </source>
</reference>
<comment type="caution">
    <text evidence="2">The sequence shown here is derived from an EMBL/GenBank/DDBJ whole genome shotgun (WGS) entry which is preliminary data.</text>
</comment>
<gene>
    <name evidence="2" type="ORF">F7731_10405</name>
</gene>
<dbReference type="AlphaFoldDB" id="A0A6L3V686"/>
<dbReference type="Gene3D" id="2.60.40.1220">
    <property type="match status" value="2"/>
</dbReference>
<dbReference type="InterPro" id="IPR014755">
    <property type="entry name" value="Cu-Rt/internalin_Ig-like"/>
</dbReference>
<protein>
    <recommendedName>
        <fullName evidence="4">SbsA Ig-like domain-containing protein</fullName>
    </recommendedName>
</protein>
<dbReference type="EMBL" id="WBOS01000003">
    <property type="protein sequence ID" value="KAB2336756.1"/>
    <property type="molecule type" value="Genomic_DNA"/>
</dbReference>
<dbReference type="OrthoDB" id="2079983at2"/>
<sequence length="782" mass="80694">MFVHRAEVEEVRKEVPVKNVAPSVVSVSAINGGQLLVKFSTEVDKTSAQTESNYALSDGKTVSTATLLDDKKSVRLTLNNAFDNKAAYKVAVTVQNVIIDGTVDTKFPVFTQVITVEDKVNAEISSVKAVTKDDSTKEVEVKFSEPVQTGAAYKINGVSVSNAVLNPAGTTLTLTAASNLETGKTYKIEAINLTDKSGNVNSVATKEFTVTKDAVAPVVQSVVAHGDNALLVTFSKDMKNDAAALANLKANIKVKSDVYEDVTVGSVTQLDGDSETQFVVQLQKTGANSAAGLFSSSKTSHNVTVLFVNDAIEDYLGNKLVGISKSATLTKDTVAPEVTGITYKKNSAGKVTALVVNFSEGVKANASLAFPANVVNENGVVVTSASVFGTIGNANVAEGAKKATFAITSGTEKEVTGKYSFTLTTGFVKDSSIAENESKAYSAVVDFGSSQTSGDYTVTSASTTTTNVITVKFPEAVKGGAVTGSATDPSRYTINGSSLPSGTTITLNAEGSPTATDKAQTIATITVPDGTMNATDGAAIFTVNGVQTLTGKTNKPFTTTVSVTDNIKPELKSAKVLDNKTIELTYNEDMVTLNGAFVGDEFTIYQGSSAVTLADAELVATSVSGFPAKIKIVVTKGADSAGAAASTFATATNLTKGTNTGTGNVTVLGTFTGTANETVTVKKTATGYTVDGTNDVVLTGSTFTYKGLTFSVADADANGVATNDTFTVSLTAYVAATSTTTLDLTKSLSVETKVPAAGGTTADVLDKANNKQKASVKVDVAK</sequence>
<proteinExistence type="predicted"/>
<dbReference type="Proteomes" id="UP000481030">
    <property type="component" value="Unassembled WGS sequence"/>
</dbReference>
<organism evidence="2 3">
    <name type="scientific">Cytobacillus depressus</name>
    <dbReference type="NCBI Taxonomy" id="1602942"/>
    <lineage>
        <taxon>Bacteria</taxon>
        <taxon>Bacillati</taxon>
        <taxon>Bacillota</taxon>
        <taxon>Bacilli</taxon>
        <taxon>Bacillales</taxon>
        <taxon>Bacillaceae</taxon>
        <taxon>Cytobacillus</taxon>
    </lineage>
</organism>
<dbReference type="RefSeq" id="WP_151534711.1">
    <property type="nucleotide sequence ID" value="NZ_WBOS01000003.1"/>
</dbReference>
<evidence type="ECO:0000256" key="1">
    <source>
        <dbReference type="ARBA" id="ARBA00022729"/>
    </source>
</evidence>
<evidence type="ECO:0000313" key="3">
    <source>
        <dbReference type="Proteomes" id="UP000481030"/>
    </source>
</evidence>
<name>A0A6L3V686_9BACI</name>